<evidence type="ECO:0000256" key="1">
    <source>
        <dbReference type="SAM" id="Phobius"/>
    </source>
</evidence>
<keyword evidence="4" id="KW-1185">Reference proteome</keyword>
<dbReference type="AlphaFoldDB" id="A0A2S9J9V0"/>
<feature type="transmembrane region" description="Helical" evidence="1">
    <location>
        <begin position="112"/>
        <end position="137"/>
    </location>
</feature>
<feature type="transmembrane region" description="Helical" evidence="1">
    <location>
        <begin position="9"/>
        <end position="27"/>
    </location>
</feature>
<keyword evidence="1" id="KW-0812">Transmembrane</keyword>
<keyword evidence="1" id="KW-1133">Transmembrane helix</keyword>
<name>A0A2S9J9V0_9HYPH</name>
<accession>A0A2S9J9V0</accession>
<dbReference type="OrthoDB" id="2242169at2"/>
<proteinExistence type="predicted"/>
<evidence type="ECO:0000259" key="2">
    <source>
        <dbReference type="Pfam" id="PF12158"/>
    </source>
</evidence>
<keyword evidence="1" id="KW-0472">Membrane</keyword>
<gene>
    <name evidence="3" type="ORF">C5750_25570</name>
</gene>
<evidence type="ECO:0000313" key="4">
    <source>
        <dbReference type="Proteomes" id="UP000238563"/>
    </source>
</evidence>
<sequence>MRSAGITRFIFLVTTLILFGAAGFFAIKTHRFIVHAARAEGRVVKLLTEPSRDGGHPLTRPVVEFRTADGTRVEFKSTSASYPPSFARDEIVTVFYEQSQPQSAEIDSFFSLWGGVVITSGLCVVFAGFTAALYLRISFAGKKSRRKRTSQASS</sequence>
<dbReference type="EMBL" id="PVBT01000011">
    <property type="protein sequence ID" value="PRD49553.1"/>
    <property type="molecule type" value="Genomic_DNA"/>
</dbReference>
<dbReference type="Proteomes" id="UP000238563">
    <property type="component" value="Unassembled WGS sequence"/>
</dbReference>
<dbReference type="InterPro" id="IPR021994">
    <property type="entry name" value="DUF3592"/>
</dbReference>
<organism evidence="3 4">
    <name type="scientific">Phyllobacterium myrsinacearum</name>
    <dbReference type="NCBI Taxonomy" id="28101"/>
    <lineage>
        <taxon>Bacteria</taxon>
        <taxon>Pseudomonadati</taxon>
        <taxon>Pseudomonadota</taxon>
        <taxon>Alphaproteobacteria</taxon>
        <taxon>Hyphomicrobiales</taxon>
        <taxon>Phyllobacteriaceae</taxon>
        <taxon>Phyllobacterium</taxon>
    </lineage>
</organism>
<dbReference type="Pfam" id="PF12158">
    <property type="entry name" value="DUF3592"/>
    <property type="match status" value="1"/>
</dbReference>
<evidence type="ECO:0000313" key="3">
    <source>
        <dbReference type="EMBL" id="PRD49553.1"/>
    </source>
</evidence>
<comment type="caution">
    <text evidence="3">The sequence shown here is derived from an EMBL/GenBank/DDBJ whole genome shotgun (WGS) entry which is preliminary data.</text>
</comment>
<dbReference type="RefSeq" id="WP_105738165.1">
    <property type="nucleotide sequence ID" value="NZ_PVBT01000011.1"/>
</dbReference>
<feature type="domain" description="DUF3592" evidence="2">
    <location>
        <begin position="39"/>
        <end position="110"/>
    </location>
</feature>
<protein>
    <recommendedName>
        <fullName evidence="2">DUF3592 domain-containing protein</fullName>
    </recommendedName>
</protein>
<reference evidence="3 4" key="1">
    <citation type="submission" date="2018-02" db="EMBL/GenBank/DDBJ databases">
        <title>The draft genome of Phyllobacterium myrsinacearum DSM5892.</title>
        <authorList>
            <person name="Li L."/>
            <person name="Liu L."/>
            <person name="Zhang X."/>
            <person name="Wang T."/>
        </authorList>
    </citation>
    <scope>NUCLEOTIDE SEQUENCE [LARGE SCALE GENOMIC DNA]</scope>
    <source>
        <strain evidence="3 4">DSM 5892</strain>
    </source>
</reference>